<sequence>MGTMGSGDYNSGGFTQGGDGTVFGDPSSDPGSVQDYDNWDWKQIEAAINGMSAGVDSSANSSHAKSVSDPQSLQDAADIFFQVQQVLSGVAQAFTDQAKALAGDNGPWKGDAADSFLTMMETFSKQVTSTAAALSGGTSGVDSVPQQLANNAVNLVNAQNLISEIDTYYANEAIKSGVTPMSNGLIPISQRPQLVEWMNEDMRAVLKSLAGEYQVTIDSVRSPGPINSPLGNTPPPTTGNGPDQPAFTDTMPAPVNPDLSGLRTADTAAPLTPMDLSANPLGPGANPLGPGANLKSLDPSGLNPSGLGSGLGSGLDPSGLGTGLGTGPGISALNPSALDRALNPSAYSGGLGTGGTGGLGNGLDPLGLSAASLLPRAGNLGTGGAGSLPAEKSAFKSSAFPGETGVGGVGSLGAAKPGKLSTGDGIGTGGLGADERFPGSTSLESGLPGSGTGTAEPGVGAAGGLGEGMPYMPGMGGGAGQAAGHNGERSDASGLLDASGKPWAGATNVGGDIGGHLGTAAGGEGLSLPTEHAPGLGADTLPGATALSGQGAGTGTDATPGEGMPYMPGMGGGAGQAASGHNGERSDASGLLASSAEPWAGETGLGSEVGGHLGTAAGGEGLGLPTERAVTTGEPGAAAEEVASGETAAEGEGMPFLPGMGGAAGAAAGERNGERSDASGLLDPSADPWSGDPAATEPEVQATAAGGEGLALAVGAAAAAVAVASAVAAETSAEPPATAGQTPTPQLQPQERGAAVSASGEATAAAGATEWSAATAAAELVAVVGEAVASSVTAGPGSRQAPATQAAQAAQAAQAGEQTTTHGANPASPAVGEAAVLPAIHAVDQPIAGAPQTAGQAPTPATPPGLHPAGTSATPPTSPAGGRPAAEPGSHHPAAGVPSREEAWAADAGEGEEADFAEVELAEPAASPGPVPTVLRGGNATGWDTAGAAFVPLLGSVPVQEDRDVRATGYSAEAEGAWGTSSPAASSAQPAEEEPRFATWRPNRSIVTTSTEASPVVYRSSAEPACAVGDFEEEPAPEADAEEPAEEKSGRGAADLLVQASDTWGVAADDDFDAII</sequence>
<feature type="region of interest" description="Disordered" evidence="1">
    <location>
        <begin position="970"/>
        <end position="1052"/>
    </location>
</feature>
<evidence type="ECO:0000256" key="1">
    <source>
        <dbReference type="SAM" id="MobiDB-lite"/>
    </source>
</evidence>
<feature type="compositionally biased region" description="Low complexity" evidence="1">
    <location>
        <begin position="981"/>
        <end position="990"/>
    </location>
</feature>
<dbReference type="Gene3D" id="1.10.287.1060">
    <property type="entry name" value="ESAT-6-like"/>
    <property type="match status" value="1"/>
</dbReference>
<comment type="caution">
    <text evidence="2">The sequence shown here is derived from an EMBL/GenBank/DDBJ whole genome shotgun (WGS) entry which is preliminary data.</text>
</comment>
<feature type="compositionally biased region" description="Low complexity" evidence="1">
    <location>
        <begin position="850"/>
        <end position="859"/>
    </location>
</feature>
<feature type="region of interest" description="Disordered" evidence="1">
    <location>
        <begin position="219"/>
        <end position="327"/>
    </location>
</feature>
<evidence type="ECO:0000313" key="2">
    <source>
        <dbReference type="EMBL" id="MBF9072533.1"/>
    </source>
</evidence>
<organism evidence="2 3">
    <name type="scientific">Streptacidiphilus fuscans</name>
    <dbReference type="NCBI Taxonomy" id="2789292"/>
    <lineage>
        <taxon>Bacteria</taxon>
        <taxon>Bacillati</taxon>
        <taxon>Actinomycetota</taxon>
        <taxon>Actinomycetes</taxon>
        <taxon>Kitasatosporales</taxon>
        <taxon>Streptomycetaceae</taxon>
        <taxon>Streptacidiphilus</taxon>
    </lineage>
</organism>
<feature type="region of interest" description="Disordered" evidence="1">
    <location>
        <begin position="522"/>
        <end position="697"/>
    </location>
</feature>
<proteinExistence type="predicted"/>
<name>A0A931BE52_9ACTN</name>
<feature type="region of interest" description="Disordered" evidence="1">
    <location>
        <begin position="414"/>
        <end position="499"/>
    </location>
</feature>
<dbReference type="EMBL" id="JADPRT010000017">
    <property type="protein sequence ID" value="MBF9072533.1"/>
    <property type="molecule type" value="Genomic_DNA"/>
</dbReference>
<dbReference type="SUPFAM" id="SSF140453">
    <property type="entry name" value="EsxAB dimer-like"/>
    <property type="match status" value="1"/>
</dbReference>
<feature type="region of interest" description="Disordered" evidence="1">
    <location>
        <begin position="793"/>
        <end position="829"/>
    </location>
</feature>
<dbReference type="AlphaFoldDB" id="A0A931BE52"/>
<feature type="region of interest" description="Disordered" evidence="1">
    <location>
        <begin position="734"/>
        <end position="761"/>
    </location>
</feature>
<feature type="compositionally biased region" description="Gly residues" evidence="1">
    <location>
        <begin position="603"/>
        <end position="622"/>
    </location>
</feature>
<feature type="compositionally biased region" description="Low complexity" evidence="1">
    <location>
        <begin position="868"/>
        <end position="882"/>
    </location>
</feature>
<dbReference type="InterPro" id="IPR036689">
    <property type="entry name" value="ESAT-6-like_sf"/>
</dbReference>
<feature type="compositionally biased region" description="Acidic residues" evidence="1">
    <location>
        <begin position="1030"/>
        <end position="1045"/>
    </location>
</feature>
<feature type="compositionally biased region" description="Low complexity" evidence="1">
    <location>
        <begin position="278"/>
        <end position="306"/>
    </location>
</feature>
<feature type="compositionally biased region" description="Low complexity" evidence="1">
    <location>
        <begin position="793"/>
        <end position="821"/>
    </location>
</feature>
<keyword evidence="3" id="KW-1185">Reference proteome</keyword>
<feature type="region of interest" description="Disordered" evidence="1">
    <location>
        <begin position="850"/>
        <end position="915"/>
    </location>
</feature>
<dbReference type="Proteomes" id="UP000657385">
    <property type="component" value="Unassembled WGS sequence"/>
</dbReference>
<protein>
    <recommendedName>
        <fullName evidence="4">WXG100 family type VII secretion target</fullName>
    </recommendedName>
</protein>
<evidence type="ECO:0008006" key="4">
    <source>
        <dbReference type="Google" id="ProtNLM"/>
    </source>
</evidence>
<feature type="region of interest" description="Disordered" evidence="1">
    <location>
        <begin position="1"/>
        <end position="36"/>
    </location>
</feature>
<reference evidence="2" key="1">
    <citation type="submission" date="2020-11" db="EMBL/GenBank/DDBJ databases">
        <title>Isolation and identification of active actinomycetes.</title>
        <authorList>
            <person name="Yu B."/>
        </authorList>
    </citation>
    <scope>NUCLEOTIDE SEQUENCE</scope>
    <source>
        <strain evidence="2">NEAU-YB345</strain>
    </source>
</reference>
<dbReference type="RefSeq" id="WP_196197711.1">
    <property type="nucleotide sequence ID" value="NZ_JADPRT010000017.1"/>
</dbReference>
<accession>A0A931BE52</accession>
<gene>
    <name evidence="2" type="ORF">I2501_31405</name>
</gene>
<evidence type="ECO:0000313" key="3">
    <source>
        <dbReference type="Proteomes" id="UP000657385"/>
    </source>
</evidence>